<dbReference type="EMBL" id="BAABJM010000005">
    <property type="protein sequence ID" value="GAA5063227.1"/>
    <property type="molecule type" value="Genomic_DNA"/>
</dbReference>
<evidence type="ECO:0000259" key="12">
    <source>
        <dbReference type="SMART" id="SM01016"/>
    </source>
</evidence>
<dbReference type="PANTHER" id="PTHR11956:SF5">
    <property type="entry name" value="ARGININE--TRNA LIGASE, CYTOPLASMIC"/>
    <property type="match status" value="1"/>
</dbReference>
<dbReference type="EC" id="6.1.1.19" evidence="9"/>
<dbReference type="InterPro" id="IPR014729">
    <property type="entry name" value="Rossmann-like_a/b/a_fold"/>
</dbReference>
<sequence>MHNSGVLPLLGHVSAAVADAIARTRPEMKGADPVVRRSTRADFQSNAAPALAKRSGIPPTEVAAGLVEALRSDGDLLNSVELSGQGFLNITVPDPLVWGQVAARLTDDRLGVAAASEGARTVVDYSGPNIAKEMHVGHLRTTIIGDSLARVLEFLGAEVIRQNHLGDWGTQFGMLIQYLDEHRDIPWRHDDLTDDTASVSALDRLYRAARTAFDADSDFADRSRARVVALQSGDPTTLARWSEIVAESEKSFGDIYSRLGVLLTTEDYVGESFYNPVLADTVTELVDRGIAVPSDGALVVFSEEVTGPDDKPVALMVRKRDGGFGYDTTDLATIKHRVDTLGADRLLYVTDARQALHFRLVFEVARRAGWLTDEVTVEHVAYGAVLGPDGRPFKTRAGATVRLMDLLDEATTTARSIVAEKNPDFDPAELDQIAEQSGIGAVKYADLSTSRVKDYTFDLGRMLAFNGNTGVYLQYAHARIRSILRKTDARMPTVDPAVSLAPAERALALELDAYADTLADVASTLEPHRLCGYLYDLARDFTTFYDECPVLTATDPVRENRVALCRLTARTLEHGLGLLGIAAPQRM</sequence>
<dbReference type="CDD" id="cd00671">
    <property type="entry name" value="ArgRS_core"/>
    <property type="match status" value="1"/>
</dbReference>
<dbReference type="NCBIfam" id="TIGR00456">
    <property type="entry name" value="argS"/>
    <property type="match status" value="1"/>
</dbReference>
<dbReference type="SUPFAM" id="SSF52374">
    <property type="entry name" value="Nucleotidylyl transferase"/>
    <property type="match status" value="1"/>
</dbReference>
<dbReference type="CDD" id="cd07956">
    <property type="entry name" value="Anticodon_Ia_Arg"/>
    <property type="match status" value="1"/>
</dbReference>
<keyword evidence="3 9" id="KW-0436">Ligase</keyword>
<dbReference type="Pfam" id="PF05746">
    <property type="entry name" value="DALR_1"/>
    <property type="match status" value="1"/>
</dbReference>
<dbReference type="SMART" id="SM01016">
    <property type="entry name" value="Arg_tRNA_synt_N"/>
    <property type="match status" value="1"/>
</dbReference>
<dbReference type="HAMAP" id="MF_00123">
    <property type="entry name" value="Arg_tRNA_synth"/>
    <property type="match status" value="1"/>
</dbReference>
<keyword evidence="4 9" id="KW-0547">Nucleotide-binding</keyword>
<keyword evidence="14" id="KW-1185">Reference proteome</keyword>
<dbReference type="Gene3D" id="3.30.1360.70">
    <property type="entry name" value="Arginyl tRNA synthetase N-terminal domain"/>
    <property type="match status" value="1"/>
</dbReference>
<dbReference type="Proteomes" id="UP001500603">
    <property type="component" value="Unassembled WGS sequence"/>
</dbReference>
<feature type="domain" description="DALR anticodon binding" evidence="11">
    <location>
        <begin position="473"/>
        <end position="587"/>
    </location>
</feature>
<protein>
    <recommendedName>
        <fullName evidence="9">Arginine--tRNA ligase</fullName>
        <ecNumber evidence="9">6.1.1.19</ecNumber>
    </recommendedName>
    <alternativeName>
        <fullName evidence="9">Arginyl-tRNA synthetase</fullName>
        <shortName evidence="9">ArgRS</shortName>
    </alternativeName>
</protein>
<dbReference type="SUPFAM" id="SSF55190">
    <property type="entry name" value="Arginyl-tRNA synthetase (ArgRS), N-terminal 'additional' domain"/>
    <property type="match status" value="1"/>
</dbReference>
<proteinExistence type="inferred from homology"/>
<dbReference type="Gene3D" id="1.10.730.10">
    <property type="entry name" value="Isoleucyl-tRNA Synthetase, Domain 1"/>
    <property type="match status" value="1"/>
</dbReference>
<evidence type="ECO:0000313" key="13">
    <source>
        <dbReference type="EMBL" id="GAA5063227.1"/>
    </source>
</evidence>
<gene>
    <name evidence="13" type="primary">argS_1</name>
    <name evidence="9" type="synonym">argS</name>
    <name evidence="13" type="ORF">GCM10023318_47710</name>
</gene>
<evidence type="ECO:0000256" key="7">
    <source>
        <dbReference type="ARBA" id="ARBA00023146"/>
    </source>
</evidence>
<comment type="subcellular location">
    <subcellularLocation>
        <location evidence="9">Cytoplasm</location>
    </subcellularLocation>
</comment>
<evidence type="ECO:0000256" key="6">
    <source>
        <dbReference type="ARBA" id="ARBA00022917"/>
    </source>
</evidence>
<evidence type="ECO:0000256" key="9">
    <source>
        <dbReference type="HAMAP-Rule" id="MF_00123"/>
    </source>
</evidence>
<evidence type="ECO:0000256" key="10">
    <source>
        <dbReference type="RuleBase" id="RU363038"/>
    </source>
</evidence>
<evidence type="ECO:0000313" key="14">
    <source>
        <dbReference type="Proteomes" id="UP001500603"/>
    </source>
</evidence>
<feature type="short sequence motif" description="'HIGH' region" evidence="9">
    <location>
        <begin position="128"/>
        <end position="138"/>
    </location>
</feature>
<evidence type="ECO:0000256" key="3">
    <source>
        <dbReference type="ARBA" id="ARBA00022598"/>
    </source>
</evidence>
<evidence type="ECO:0000256" key="2">
    <source>
        <dbReference type="ARBA" id="ARBA00022490"/>
    </source>
</evidence>
<comment type="similarity">
    <text evidence="1 9 10">Belongs to the class-I aminoacyl-tRNA synthetase family.</text>
</comment>
<dbReference type="PRINTS" id="PR01038">
    <property type="entry name" value="TRNASYNTHARG"/>
</dbReference>
<dbReference type="InterPro" id="IPR001412">
    <property type="entry name" value="aa-tRNA-synth_I_CS"/>
</dbReference>
<evidence type="ECO:0000259" key="11">
    <source>
        <dbReference type="SMART" id="SM00836"/>
    </source>
</evidence>
<dbReference type="SUPFAM" id="SSF47323">
    <property type="entry name" value="Anticodon-binding domain of a subclass of class I aminoacyl-tRNA synthetases"/>
    <property type="match status" value="1"/>
</dbReference>
<dbReference type="SMART" id="SM00836">
    <property type="entry name" value="DALR_1"/>
    <property type="match status" value="1"/>
</dbReference>
<dbReference type="PANTHER" id="PTHR11956">
    <property type="entry name" value="ARGINYL-TRNA SYNTHETASE"/>
    <property type="match status" value="1"/>
</dbReference>
<comment type="caution">
    <text evidence="13">The sequence shown here is derived from an EMBL/GenBank/DDBJ whole genome shotgun (WGS) entry which is preliminary data.</text>
</comment>
<evidence type="ECO:0000256" key="5">
    <source>
        <dbReference type="ARBA" id="ARBA00022840"/>
    </source>
</evidence>
<name>A0ABP9KS03_9NOCA</name>
<reference evidence="14" key="1">
    <citation type="journal article" date="2019" name="Int. J. Syst. Evol. Microbiol.">
        <title>The Global Catalogue of Microorganisms (GCM) 10K type strain sequencing project: providing services to taxonomists for standard genome sequencing and annotation.</title>
        <authorList>
            <consortium name="The Broad Institute Genomics Platform"/>
            <consortium name="The Broad Institute Genome Sequencing Center for Infectious Disease"/>
            <person name="Wu L."/>
            <person name="Ma J."/>
        </authorList>
    </citation>
    <scope>NUCLEOTIDE SEQUENCE [LARGE SCALE GENOMIC DNA]</scope>
    <source>
        <strain evidence="14">JCM 18298</strain>
    </source>
</reference>
<accession>A0ABP9KS03</accession>
<dbReference type="Gene3D" id="3.40.50.620">
    <property type="entry name" value="HUPs"/>
    <property type="match status" value="1"/>
</dbReference>
<comment type="subunit">
    <text evidence="9">Monomer.</text>
</comment>
<keyword evidence="6 9" id="KW-0648">Protein biosynthesis</keyword>
<comment type="catalytic activity">
    <reaction evidence="8 9">
        <text>tRNA(Arg) + L-arginine + ATP = L-arginyl-tRNA(Arg) + AMP + diphosphate</text>
        <dbReference type="Rhea" id="RHEA:20301"/>
        <dbReference type="Rhea" id="RHEA-COMP:9658"/>
        <dbReference type="Rhea" id="RHEA-COMP:9673"/>
        <dbReference type="ChEBI" id="CHEBI:30616"/>
        <dbReference type="ChEBI" id="CHEBI:32682"/>
        <dbReference type="ChEBI" id="CHEBI:33019"/>
        <dbReference type="ChEBI" id="CHEBI:78442"/>
        <dbReference type="ChEBI" id="CHEBI:78513"/>
        <dbReference type="ChEBI" id="CHEBI:456215"/>
        <dbReference type="EC" id="6.1.1.19"/>
    </reaction>
</comment>
<keyword evidence="5 9" id="KW-0067">ATP-binding</keyword>
<dbReference type="Pfam" id="PF03485">
    <property type="entry name" value="Arg_tRNA_synt_N"/>
    <property type="match status" value="1"/>
</dbReference>
<dbReference type="InterPro" id="IPR009080">
    <property type="entry name" value="tRNAsynth_Ia_anticodon-bd"/>
</dbReference>
<evidence type="ECO:0000256" key="4">
    <source>
        <dbReference type="ARBA" id="ARBA00022741"/>
    </source>
</evidence>
<keyword evidence="2 9" id="KW-0963">Cytoplasm</keyword>
<feature type="domain" description="Arginyl tRNA synthetase N-terminal" evidence="12">
    <location>
        <begin position="11"/>
        <end position="92"/>
    </location>
</feature>
<organism evidence="13 14">
    <name type="scientific">Nocardia callitridis</name>
    <dbReference type="NCBI Taxonomy" id="648753"/>
    <lineage>
        <taxon>Bacteria</taxon>
        <taxon>Bacillati</taxon>
        <taxon>Actinomycetota</taxon>
        <taxon>Actinomycetes</taxon>
        <taxon>Mycobacteriales</taxon>
        <taxon>Nocardiaceae</taxon>
        <taxon>Nocardia</taxon>
    </lineage>
</organism>
<dbReference type="PROSITE" id="PS00178">
    <property type="entry name" value="AA_TRNA_LIGASE_I"/>
    <property type="match status" value="1"/>
</dbReference>
<dbReference type="InterPro" id="IPR035684">
    <property type="entry name" value="ArgRS_core"/>
</dbReference>
<dbReference type="InterPro" id="IPR005148">
    <property type="entry name" value="Arg-tRNA-synth_N"/>
</dbReference>
<dbReference type="RefSeq" id="WP_345498017.1">
    <property type="nucleotide sequence ID" value="NZ_BAABJM010000005.1"/>
</dbReference>
<keyword evidence="7 9" id="KW-0030">Aminoacyl-tRNA synthetase</keyword>
<dbReference type="GO" id="GO:0016874">
    <property type="term" value="F:ligase activity"/>
    <property type="evidence" value="ECO:0007669"/>
    <property type="project" value="UniProtKB-KW"/>
</dbReference>
<dbReference type="Pfam" id="PF00750">
    <property type="entry name" value="tRNA-synt_1d"/>
    <property type="match status" value="1"/>
</dbReference>
<evidence type="ECO:0000256" key="8">
    <source>
        <dbReference type="ARBA" id="ARBA00049339"/>
    </source>
</evidence>
<evidence type="ECO:0000256" key="1">
    <source>
        <dbReference type="ARBA" id="ARBA00005594"/>
    </source>
</evidence>
<dbReference type="InterPro" id="IPR036695">
    <property type="entry name" value="Arg-tRNA-synth_N_sf"/>
</dbReference>
<dbReference type="InterPro" id="IPR001278">
    <property type="entry name" value="Arg-tRNA-ligase"/>
</dbReference>
<dbReference type="InterPro" id="IPR008909">
    <property type="entry name" value="DALR_anticod-bd"/>
</dbReference>